<evidence type="ECO:0000313" key="4">
    <source>
        <dbReference type="Proteomes" id="UP000000589"/>
    </source>
</evidence>
<name>A0AAA9WUT8_MOUSE</name>
<dbReference type="MGI" id="MGI:1915577">
    <property type="gene designation" value="Tsr3"/>
</dbReference>
<organism evidence="2 4">
    <name type="scientific">Mus musculus</name>
    <name type="common">Mouse</name>
    <dbReference type="NCBI Taxonomy" id="10090"/>
    <lineage>
        <taxon>Eukaryota</taxon>
        <taxon>Metazoa</taxon>
        <taxon>Chordata</taxon>
        <taxon>Craniata</taxon>
        <taxon>Vertebrata</taxon>
        <taxon>Euteleostomi</taxon>
        <taxon>Mammalia</taxon>
        <taxon>Eutheria</taxon>
        <taxon>Euarchontoglires</taxon>
        <taxon>Glires</taxon>
        <taxon>Rodentia</taxon>
        <taxon>Myomorpha</taxon>
        <taxon>Muroidea</taxon>
        <taxon>Muridae</taxon>
        <taxon>Murinae</taxon>
        <taxon>Mus</taxon>
        <taxon>Mus</taxon>
    </lineage>
</organism>
<protein>
    <submittedName>
        <fullName evidence="2">TSR3 20S rRNA accumulation</fullName>
    </submittedName>
</protein>
<proteinExistence type="predicted"/>
<dbReference type="AlphaFoldDB" id="A0AAA9WUT8"/>
<keyword evidence="4" id="KW-1185">Reference proteome</keyword>
<dbReference type="GeneTree" id="ENSGT00390000014665"/>
<evidence type="ECO:0000313" key="3">
    <source>
        <dbReference type="MGI" id="MGI:1915577"/>
    </source>
</evidence>
<dbReference type="Ensembl" id="ENSMUST00000249828.1">
    <property type="protein sequence ID" value="ENSMUSP00000159933.1"/>
    <property type="gene ID" value="ENSMUSG00000015126.11"/>
</dbReference>
<dbReference type="Proteomes" id="UP000000589">
    <property type="component" value="Chromosome 17"/>
</dbReference>
<evidence type="ECO:0000256" key="1">
    <source>
        <dbReference type="SAM" id="MobiDB-lite"/>
    </source>
</evidence>
<gene>
    <name evidence="2 3" type="primary">Tsr3</name>
</gene>
<dbReference type="Ensembl" id="ENSMUST00000249839.1">
    <property type="protein sequence ID" value="ENSMUSP00000159942.1"/>
    <property type="gene ID" value="ENSMUSG00000015126.11"/>
</dbReference>
<dbReference type="AGR" id="MGI:1915577"/>
<sequence>MGRKKVARGSRKESGRVRRPSGRSLDAFAEEHPCSPRRPRTRAARALRRCLVPWLCGSLVTATPSAARAANWPVWVWCAACA</sequence>
<reference evidence="2" key="3">
    <citation type="submission" date="2025-05" db="UniProtKB">
        <authorList>
            <consortium name="Ensembl"/>
        </authorList>
    </citation>
    <scope>IDENTIFICATION</scope>
    <source>
        <strain evidence="2">C57BL/6J</strain>
    </source>
</reference>
<evidence type="ECO:0000313" key="2">
    <source>
        <dbReference type="Ensembl" id="ENSMUSP00000159942.1"/>
    </source>
</evidence>
<reference evidence="2" key="1">
    <citation type="journal article" date="2009" name="PLoS Biol.">
        <title>Lineage-specific biology revealed by a finished genome assembly of the mouse.</title>
        <authorList>
            <consortium name="Mouse Genome Sequencing Consortium"/>
            <person name="Church D.M."/>
            <person name="Goodstadt L."/>
            <person name="Hillier L.W."/>
            <person name="Zody M.C."/>
            <person name="Goldstein S."/>
            <person name="She X."/>
            <person name="Bult C.J."/>
            <person name="Agarwala R."/>
            <person name="Cherry J.L."/>
            <person name="DiCuccio M."/>
            <person name="Hlavina W."/>
            <person name="Kapustin Y."/>
            <person name="Meric P."/>
            <person name="Maglott D."/>
            <person name="Birtle Z."/>
            <person name="Marques A.C."/>
            <person name="Graves T."/>
            <person name="Zhou S."/>
            <person name="Teague B."/>
            <person name="Potamousis K."/>
            <person name="Churas C."/>
            <person name="Place M."/>
            <person name="Herschleb J."/>
            <person name="Runnheim R."/>
            <person name="Forrest D."/>
            <person name="Amos-Landgraf J."/>
            <person name="Schwartz D.C."/>
            <person name="Cheng Z."/>
            <person name="Lindblad-Toh K."/>
            <person name="Eichler E.E."/>
            <person name="Ponting C.P."/>
        </authorList>
    </citation>
    <scope>NUCLEOTIDE SEQUENCE [LARGE SCALE GENOMIC DNA]</scope>
    <source>
        <strain evidence="2">C57BL/6J</strain>
    </source>
</reference>
<feature type="region of interest" description="Disordered" evidence="1">
    <location>
        <begin position="1"/>
        <end position="37"/>
    </location>
</feature>
<reference evidence="2" key="2">
    <citation type="journal article" date="2011" name="PLoS Biol.">
        <title>Modernizing reference genome assemblies.</title>
        <authorList>
            <person name="Church D.M."/>
            <person name="Schneider V.A."/>
            <person name="Graves T."/>
            <person name="Auger K."/>
            <person name="Cunningham F."/>
            <person name="Bouk N."/>
            <person name="Chen H.C."/>
            <person name="Agarwala R."/>
            <person name="McLaren W.M."/>
            <person name="Ritchie G.R."/>
            <person name="Albracht D."/>
            <person name="Kremitzki M."/>
            <person name="Rock S."/>
            <person name="Kotkiewicz H."/>
            <person name="Kremitzki C."/>
            <person name="Wollam A."/>
            <person name="Trani L."/>
            <person name="Fulton L."/>
            <person name="Fulton R."/>
            <person name="Matthews L."/>
            <person name="Whitehead S."/>
            <person name="Chow W."/>
            <person name="Torrance J."/>
            <person name="Dunn M."/>
            <person name="Harden G."/>
            <person name="Threadgold G."/>
            <person name="Wood J."/>
            <person name="Collins J."/>
            <person name="Heath P."/>
            <person name="Griffiths G."/>
            <person name="Pelan S."/>
            <person name="Grafham D."/>
            <person name="Eichler E.E."/>
            <person name="Weinstock G."/>
            <person name="Mardis E.R."/>
            <person name="Wilson R.K."/>
            <person name="Howe K."/>
            <person name="Flicek P."/>
            <person name="Hubbard T."/>
        </authorList>
    </citation>
    <scope>NUCLEOTIDE SEQUENCE [LARGE SCALE GENOMIC DNA]</scope>
    <source>
        <strain evidence="2">C57BL/6J</strain>
    </source>
</reference>
<accession>A0AAA9WUT8</accession>